<dbReference type="GO" id="GO:0016810">
    <property type="term" value="F:hydrolase activity, acting on carbon-nitrogen (but not peptide) bonds"/>
    <property type="evidence" value="ECO:0007669"/>
    <property type="project" value="InterPro"/>
</dbReference>
<dbReference type="Proteomes" id="UP000243096">
    <property type="component" value="Unassembled WGS sequence"/>
</dbReference>
<organism evidence="3 4">
    <name type="scientific">Mycetohabitans endofungorum</name>
    <dbReference type="NCBI Taxonomy" id="417203"/>
    <lineage>
        <taxon>Bacteria</taxon>
        <taxon>Pseudomonadati</taxon>
        <taxon>Pseudomonadota</taxon>
        <taxon>Betaproteobacteria</taxon>
        <taxon>Burkholderiales</taxon>
        <taxon>Burkholderiaceae</taxon>
        <taxon>Mycetohabitans</taxon>
    </lineage>
</organism>
<accession>A0A2P5K741</accession>
<protein>
    <submittedName>
        <fullName evidence="3">Polysaccharide deacetylase</fullName>
    </submittedName>
</protein>
<evidence type="ECO:0000313" key="3">
    <source>
        <dbReference type="EMBL" id="PPB81456.1"/>
    </source>
</evidence>
<dbReference type="SUPFAM" id="SSF88713">
    <property type="entry name" value="Glycoside hydrolase/deacetylase"/>
    <property type="match status" value="1"/>
</dbReference>
<dbReference type="Pfam" id="PF01522">
    <property type="entry name" value="Polysacc_deac_1"/>
    <property type="match status" value="1"/>
</dbReference>
<feature type="domain" description="NodB homology" evidence="2">
    <location>
        <begin position="77"/>
        <end position="160"/>
    </location>
</feature>
<dbReference type="AlphaFoldDB" id="A0A2P5K741"/>
<dbReference type="GO" id="GO:0005975">
    <property type="term" value="P:carbohydrate metabolic process"/>
    <property type="evidence" value="ECO:0007669"/>
    <property type="project" value="InterPro"/>
</dbReference>
<dbReference type="InterPro" id="IPR011330">
    <property type="entry name" value="Glyco_hydro/deAcase_b/a-brl"/>
</dbReference>
<comment type="caution">
    <text evidence="3">The sequence shown here is derived from an EMBL/GenBank/DDBJ whole genome shotgun (WGS) entry which is preliminary data.</text>
</comment>
<dbReference type="InterPro" id="IPR002509">
    <property type="entry name" value="NODB_dom"/>
</dbReference>
<dbReference type="EMBL" id="PRDW01000019">
    <property type="protein sequence ID" value="PPB81456.1"/>
    <property type="molecule type" value="Genomic_DNA"/>
</dbReference>
<keyword evidence="4" id="KW-1185">Reference proteome</keyword>
<dbReference type="InterPro" id="IPR051398">
    <property type="entry name" value="Polysacch_Deacetylase"/>
</dbReference>
<dbReference type="PANTHER" id="PTHR34216">
    <property type="match status" value="1"/>
</dbReference>
<dbReference type="PANTHER" id="PTHR34216:SF7">
    <property type="entry name" value="POLY-BETA-1,6-N-ACETYL-D-GLUCOSAMINE N-DEACETYLASE"/>
    <property type="match status" value="1"/>
</dbReference>
<proteinExistence type="predicted"/>
<evidence type="ECO:0000256" key="1">
    <source>
        <dbReference type="ARBA" id="ARBA00022729"/>
    </source>
</evidence>
<evidence type="ECO:0000259" key="2">
    <source>
        <dbReference type="Pfam" id="PF01522"/>
    </source>
</evidence>
<dbReference type="CDD" id="cd10918">
    <property type="entry name" value="CE4_NodB_like_5s_6s"/>
    <property type="match status" value="1"/>
</dbReference>
<sequence length="219" mass="24621">MLRGSAQGIAVKTFNFHARQGAQQDAHLFYLTRICDIVPLDALSQPGRGRPFFCAAASSSIALHIGGCIRLPLVQISKEAAAKPRTPRAIVRARRVDFQSHTRFHPILTCCDDAECEQEITGSRRDIERLTGRPCVHFAYPNGNYGEREIRLLRTAGYRTARTCDVGWNDDATDPFRLRAIDIHDDSSLSWFIAQLTGIPLFLRYARHGGGWRGRKPQF</sequence>
<keyword evidence="1" id="KW-0732">Signal</keyword>
<name>A0A2P5K741_9BURK</name>
<reference evidence="3 4" key="1">
    <citation type="submission" date="2018-01" db="EMBL/GenBank/DDBJ databases">
        <title>Genomic Encyclopedia of Type Strains, Phase III (KMG-III): the genomes of soil and plant-associated and newly described type strains.</title>
        <authorList>
            <person name="Whitman W."/>
        </authorList>
    </citation>
    <scope>NUCLEOTIDE SEQUENCE [LARGE SCALE GENOMIC DNA]</scope>
    <source>
        <strain evidence="3 4">HKI456</strain>
    </source>
</reference>
<gene>
    <name evidence="3" type="ORF">B0O95_11929</name>
</gene>
<dbReference type="RefSeq" id="WP_233203391.1">
    <property type="nucleotide sequence ID" value="NZ_CP062179.1"/>
</dbReference>
<evidence type="ECO:0000313" key="4">
    <source>
        <dbReference type="Proteomes" id="UP000243096"/>
    </source>
</evidence>
<dbReference type="Gene3D" id="3.20.20.370">
    <property type="entry name" value="Glycoside hydrolase/deacetylase"/>
    <property type="match status" value="1"/>
</dbReference>